<keyword evidence="3" id="KW-0804">Transcription</keyword>
<dbReference type="AlphaFoldDB" id="A0A0D0GT21"/>
<dbReference type="RefSeq" id="WP_041880581.1">
    <property type="nucleotide sequence ID" value="NZ_CP157278.1"/>
</dbReference>
<dbReference type="InterPro" id="IPR018060">
    <property type="entry name" value="HTH_AraC"/>
</dbReference>
<comment type="caution">
    <text evidence="6">The sequence shown here is derived from an EMBL/GenBank/DDBJ whole genome shotgun (WGS) entry which is preliminary data.</text>
</comment>
<evidence type="ECO:0000256" key="1">
    <source>
        <dbReference type="ARBA" id="ARBA00023015"/>
    </source>
</evidence>
<evidence type="ECO:0000256" key="4">
    <source>
        <dbReference type="SAM" id="Phobius"/>
    </source>
</evidence>
<keyword evidence="2" id="KW-0238">DNA-binding</keyword>
<feature type="domain" description="HTH araC/xylS-type" evidence="5">
    <location>
        <begin position="279"/>
        <end position="380"/>
    </location>
</feature>
<feature type="transmembrane region" description="Helical" evidence="4">
    <location>
        <begin position="99"/>
        <end position="119"/>
    </location>
</feature>
<organism evidence="6 7">
    <name type="scientific">Pedobacter lusitanus</name>
    <dbReference type="NCBI Taxonomy" id="1503925"/>
    <lineage>
        <taxon>Bacteria</taxon>
        <taxon>Pseudomonadati</taxon>
        <taxon>Bacteroidota</taxon>
        <taxon>Sphingobacteriia</taxon>
        <taxon>Sphingobacteriales</taxon>
        <taxon>Sphingobacteriaceae</taxon>
        <taxon>Pedobacter</taxon>
    </lineage>
</organism>
<evidence type="ECO:0000313" key="6">
    <source>
        <dbReference type="EMBL" id="KIO77631.1"/>
    </source>
</evidence>
<dbReference type="GO" id="GO:0043565">
    <property type="term" value="F:sequence-specific DNA binding"/>
    <property type="evidence" value="ECO:0007669"/>
    <property type="project" value="InterPro"/>
</dbReference>
<keyword evidence="4" id="KW-0472">Membrane</keyword>
<keyword evidence="4" id="KW-1133">Transmembrane helix</keyword>
<protein>
    <recommendedName>
        <fullName evidence="5">HTH araC/xylS-type domain-containing protein</fullName>
    </recommendedName>
</protein>
<sequence length="383" mass="44513">MESSNLISIISVIAVFVSLLLAFFLLTVPTKNKLGNFLLAAFIILNAIDLSGWFIYHITKNHPDLEVFRWSVSWLINPVFFLYALSVCFSDFHLKIKHLLHAIPFLLYNLFLLPKVYLADLTAKTHFITYYGDSEARKIFSVLGHLQFIFYVIAILLVLKKYRKIYLENYADNTTITYKWLFQLTVVIIIVHSIVTLKDLLMYISSRDIFNGAQIIVGVNAVFILCWFVLKALYSPDLFRGIDSKTEPAESLTPISPNKKQQPKEAVIPENNKDILKIRNYMTLQEPYLEPSLTIQDLADQLEMPVRDLSILINNQLDQHFFDFVNEYRIEKAMRILKDPARSNLTILEILYEIGFNSKSSFNASFRKYTSLTPTEYRRKHQQ</sequence>
<dbReference type="Gene3D" id="1.10.10.60">
    <property type="entry name" value="Homeodomain-like"/>
    <property type="match status" value="2"/>
</dbReference>
<feature type="transmembrane region" description="Helical" evidence="4">
    <location>
        <begin position="68"/>
        <end position="87"/>
    </location>
</feature>
<dbReference type="PROSITE" id="PS01124">
    <property type="entry name" value="HTH_ARAC_FAMILY_2"/>
    <property type="match status" value="1"/>
</dbReference>
<evidence type="ECO:0000256" key="3">
    <source>
        <dbReference type="ARBA" id="ARBA00023163"/>
    </source>
</evidence>
<dbReference type="InterPro" id="IPR009057">
    <property type="entry name" value="Homeodomain-like_sf"/>
</dbReference>
<feature type="transmembrane region" description="Helical" evidence="4">
    <location>
        <begin position="180"/>
        <end position="197"/>
    </location>
</feature>
<dbReference type="GO" id="GO:0003700">
    <property type="term" value="F:DNA-binding transcription factor activity"/>
    <property type="evidence" value="ECO:0007669"/>
    <property type="project" value="InterPro"/>
</dbReference>
<dbReference type="EMBL" id="JXRA01000031">
    <property type="protein sequence ID" value="KIO77631.1"/>
    <property type="molecule type" value="Genomic_DNA"/>
</dbReference>
<evidence type="ECO:0000259" key="5">
    <source>
        <dbReference type="PROSITE" id="PS01124"/>
    </source>
</evidence>
<keyword evidence="7" id="KW-1185">Reference proteome</keyword>
<dbReference type="SUPFAM" id="SSF46689">
    <property type="entry name" value="Homeodomain-like"/>
    <property type="match status" value="1"/>
</dbReference>
<gene>
    <name evidence="6" type="ORF">TH53_08275</name>
</gene>
<dbReference type="OrthoDB" id="9779074at2"/>
<evidence type="ECO:0000313" key="7">
    <source>
        <dbReference type="Proteomes" id="UP000032049"/>
    </source>
</evidence>
<dbReference type="PROSITE" id="PS00041">
    <property type="entry name" value="HTH_ARAC_FAMILY_1"/>
    <property type="match status" value="1"/>
</dbReference>
<dbReference type="InterPro" id="IPR018062">
    <property type="entry name" value="HTH_AraC-typ_CS"/>
</dbReference>
<evidence type="ECO:0000256" key="2">
    <source>
        <dbReference type="ARBA" id="ARBA00023125"/>
    </source>
</evidence>
<feature type="transmembrane region" description="Helical" evidence="4">
    <location>
        <begin position="6"/>
        <end position="25"/>
    </location>
</feature>
<dbReference type="PANTHER" id="PTHR43280:SF29">
    <property type="entry name" value="ARAC-FAMILY TRANSCRIPTIONAL REGULATOR"/>
    <property type="match status" value="1"/>
</dbReference>
<feature type="transmembrane region" description="Helical" evidence="4">
    <location>
        <begin position="139"/>
        <end position="159"/>
    </location>
</feature>
<feature type="transmembrane region" description="Helical" evidence="4">
    <location>
        <begin position="37"/>
        <end position="56"/>
    </location>
</feature>
<dbReference type="PANTHER" id="PTHR43280">
    <property type="entry name" value="ARAC-FAMILY TRANSCRIPTIONAL REGULATOR"/>
    <property type="match status" value="1"/>
</dbReference>
<accession>A0A0D0GT21</accession>
<feature type="transmembrane region" description="Helical" evidence="4">
    <location>
        <begin position="209"/>
        <end position="230"/>
    </location>
</feature>
<dbReference type="InterPro" id="IPR020449">
    <property type="entry name" value="Tscrpt_reg_AraC-type_HTH"/>
</dbReference>
<dbReference type="PRINTS" id="PR00032">
    <property type="entry name" value="HTHARAC"/>
</dbReference>
<dbReference type="SMART" id="SM00342">
    <property type="entry name" value="HTH_ARAC"/>
    <property type="match status" value="1"/>
</dbReference>
<name>A0A0D0GT21_9SPHI</name>
<keyword evidence="4" id="KW-0812">Transmembrane</keyword>
<reference evidence="6 7" key="1">
    <citation type="submission" date="2015-01" db="EMBL/GenBank/DDBJ databases">
        <title>Draft genome sequence of Pedobacter sp. NL19 isolated from sludge of an effluent treatment pond in an abandoned uranium mine.</title>
        <authorList>
            <person name="Santos T."/>
            <person name="Caetano T."/>
            <person name="Covas C."/>
            <person name="Cruz A."/>
            <person name="Mendo S."/>
        </authorList>
    </citation>
    <scope>NUCLEOTIDE SEQUENCE [LARGE SCALE GENOMIC DNA]</scope>
    <source>
        <strain evidence="6 7">NL19</strain>
    </source>
</reference>
<dbReference type="Pfam" id="PF12833">
    <property type="entry name" value="HTH_18"/>
    <property type="match status" value="1"/>
</dbReference>
<dbReference type="Proteomes" id="UP000032049">
    <property type="component" value="Unassembled WGS sequence"/>
</dbReference>
<keyword evidence="1" id="KW-0805">Transcription regulation</keyword>
<dbReference type="STRING" id="1503925.TH53_08275"/>
<proteinExistence type="predicted"/>